<reference evidence="3 4" key="1">
    <citation type="journal article" date="2016" name="BMC Genomics">
        <title>Comparative genomic and transcriptomic analyses of the Fuzhuan brick tea-fermentation fungus Aspergillus cristatus.</title>
        <authorList>
            <person name="Ge Y."/>
            <person name="Wang Y."/>
            <person name="Liu Y."/>
            <person name="Tan Y."/>
            <person name="Ren X."/>
            <person name="Zhang X."/>
            <person name="Hyde K.D."/>
            <person name="Liu Y."/>
            <person name="Liu Z."/>
        </authorList>
    </citation>
    <scope>NUCLEOTIDE SEQUENCE [LARGE SCALE GENOMIC DNA]</scope>
    <source>
        <strain evidence="3 4">GZAAS20.1005</strain>
    </source>
</reference>
<dbReference type="GO" id="GO:0090173">
    <property type="term" value="P:regulation of synaptonemal complex assembly"/>
    <property type="evidence" value="ECO:0007669"/>
    <property type="project" value="InterPro"/>
</dbReference>
<dbReference type="AlphaFoldDB" id="A0A1E3B5B1"/>
<dbReference type="OrthoDB" id="65716at2759"/>
<evidence type="ECO:0000256" key="1">
    <source>
        <dbReference type="ARBA" id="ARBA00023254"/>
    </source>
</evidence>
<evidence type="ECO:0000256" key="2">
    <source>
        <dbReference type="ARBA" id="ARBA00031845"/>
    </source>
</evidence>
<comment type="caution">
    <text evidence="3">The sequence shown here is derived from an EMBL/GenBank/DDBJ whole genome shotgun (WGS) entry which is preliminary data.</text>
</comment>
<keyword evidence="1" id="KW-0469">Meiosis</keyword>
<sequence length="955" mass="107134">MASTPTTASQEQASTVTEFAKDLQDQISSTTASSSSSPLAIPDDTLRTLDTHLNHLPLSRTALTVSTRRQLDTKGTELWNTCLQVMVMCREGGVRGLLSKVKYLAFAMIESAAPRRGSGNVRALELALRIAKDCLESELVELGLKSLETTAARLDTFEKSETDKSRLSVVTTEYYMLRIYLSWLQGRPDIAEHLFSKVSAIPGSPQRKTNMEVCYIVGSSALSKGQPGTATRWLERALKSSLRSDQDSGQSDLALKDMRLLILHALVRAYLQLETASSRDSALQALDSLKTEYRDIFPVVMLQLEVFSKEEHPNYHDYSECLGAVVRMTEVTDDSLRIAFYHIQKLSKQSWDLSMKLSQQLLEKLVPSNSQALIGQYLVAFVWMVTSSNQSASQELDTIVGIAKTLARSGINALGEDATHASLVLIWRRVKTMMSNGNIPMAEQWCQFVLEQPIFQNCSTANRSVLQRKLMICALNNPSTSLPYEVLERMLEQSQGSPSTLYLAYRITLLHDEPGLGISVLEALFKLGANGAMFLFSCATEAQRLGKMQQMMDSAERVMAILDSGYRERFDFPTLSRSTIHMLSMELENCKVDGTKILEQIRRTFQAALKGLTESSSIFSTDDIEWFFQKSYNLALQLVKSARYIPAIELIDISQKLAVLYSQTAQLKDKPKVFEHNLSCEFLKALVLIIEAREETEPLEKVFPINHSRNTYPKRKQKNHYKSLRNAIEQFRTHIVNQTQPQQNQEATVPVKWQEKYRALLSFDFEAAVFLSHWDALPSIIEESSGFADSKLCAVFLDSVLSAEAPIGEMVRVVMTIINTLHTSPSPTLNKSSFETSLPRYLRCLFQLSIQANETPLAEAILDKAISLARGHDDDNTNTNTNINDNGRTKSYNYPNEELEWLATVTFNRAIDFYLVSADEECKRWAGKAIEVADLVGYNHGALGRLLRANLAKLS</sequence>
<dbReference type="PANTHER" id="PTHR40375">
    <property type="entry name" value="SPORULATION-SPECIFIC PROTEIN 22"/>
    <property type="match status" value="1"/>
</dbReference>
<evidence type="ECO:0000313" key="3">
    <source>
        <dbReference type="EMBL" id="ODM16104.1"/>
    </source>
</evidence>
<gene>
    <name evidence="3" type="ORF">SI65_08538</name>
</gene>
<dbReference type="InterPro" id="IPR013940">
    <property type="entry name" value="Spo22/ZIP4/TEX11"/>
</dbReference>
<accession>A0A1E3B5B1</accession>
<dbReference type="PANTHER" id="PTHR40375:SF2">
    <property type="entry name" value="SPORULATION-SPECIFIC PROTEIN 22"/>
    <property type="match status" value="1"/>
</dbReference>
<dbReference type="EMBL" id="JXNT01000013">
    <property type="protein sequence ID" value="ODM16104.1"/>
    <property type="molecule type" value="Genomic_DNA"/>
</dbReference>
<protein>
    <recommendedName>
        <fullName evidence="2">Protein ZIP4 homolog</fullName>
    </recommendedName>
</protein>
<dbReference type="InterPro" id="IPR011990">
    <property type="entry name" value="TPR-like_helical_dom_sf"/>
</dbReference>
<dbReference type="GO" id="GO:0051321">
    <property type="term" value="P:meiotic cell cycle"/>
    <property type="evidence" value="ECO:0007669"/>
    <property type="project" value="UniProtKB-KW"/>
</dbReference>
<dbReference type="VEuPathDB" id="FungiDB:SI65_08538"/>
<dbReference type="Gene3D" id="1.25.40.10">
    <property type="entry name" value="Tetratricopeptide repeat domain"/>
    <property type="match status" value="1"/>
</dbReference>
<dbReference type="Pfam" id="PF08631">
    <property type="entry name" value="SPO22"/>
    <property type="match status" value="1"/>
</dbReference>
<name>A0A1E3B5B1_ASPCR</name>
<dbReference type="Proteomes" id="UP000094569">
    <property type="component" value="Unassembled WGS sequence"/>
</dbReference>
<dbReference type="InterPro" id="IPR039057">
    <property type="entry name" value="Spo22/ZIP4"/>
</dbReference>
<dbReference type="STRING" id="573508.A0A1E3B5B1"/>
<proteinExistence type="predicted"/>
<keyword evidence="4" id="KW-1185">Reference proteome</keyword>
<evidence type="ECO:0000313" key="4">
    <source>
        <dbReference type="Proteomes" id="UP000094569"/>
    </source>
</evidence>
<organism evidence="3 4">
    <name type="scientific">Aspergillus cristatus</name>
    <name type="common">Chinese Fuzhuan brick tea-fermentation fungus</name>
    <name type="synonym">Eurotium cristatum</name>
    <dbReference type="NCBI Taxonomy" id="573508"/>
    <lineage>
        <taxon>Eukaryota</taxon>
        <taxon>Fungi</taxon>
        <taxon>Dikarya</taxon>
        <taxon>Ascomycota</taxon>
        <taxon>Pezizomycotina</taxon>
        <taxon>Eurotiomycetes</taxon>
        <taxon>Eurotiomycetidae</taxon>
        <taxon>Eurotiales</taxon>
        <taxon>Aspergillaceae</taxon>
        <taxon>Aspergillus</taxon>
        <taxon>Aspergillus subgen. Aspergillus</taxon>
    </lineage>
</organism>